<accession>A0A8J3CHZ0</accession>
<reference evidence="1" key="2">
    <citation type="submission" date="2020-09" db="EMBL/GenBank/DDBJ databases">
        <authorList>
            <person name="Sun Q."/>
            <person name="Zhou Y."/>
        </authorList>
    </citation>
    <scope>NUCLEOTIDE SEQUENCE</scope>
    <source>
        <strain evidence="1">CGMCC 4.5737</strain>
    </source>
</reference>
<dbReference type="RefSeq" id="WP_189060400.1">
    <property type="nucleotide sequence ID" value="NZ_BMMK01000024.1"/>
</dbReference>
<keyword evidence="2" id="KW-1185">Reference proteome</keyword>
<protein>
    <recommendedName>
        <fullName evidence="3">DUF2505 domain-containing protein</fullName>
    </recommendedName>
</protein>
<evidence type="ECO:0000313" key="1">
    <source>
        <dbReference type="EMBL" id="GGM69597.1"/>
    </source>
</evidence>
<evidence type="ECO:0000313" key="2">
    <source>
        <dbReference type="Proteomes" id="UP000637578"/>
    </source>
</evidence>
<dbReference type="Proteomes" id="UP000637578">
    <property type="component" value="Unassembled WGS sequence"/>
</dbReference>
<reference evidence="1" key="1">
    <citation type="journal article" date="2014" name="Int. J. Syst. Evol. Microbiol.">
        <title>Complete genome sequence of Corynebacterium casei LMG S-19264T (=DSM 44701T), isolated from a smear-ripened cheese.</title>
        <authorList>
            <consortium name="US DOE Joint Genome Institute (JGI-PGF)"/>
            <person name="Walter F."/>
            <person name="Albersmeier A."/>
            <person name="Kalinowski J."/>
            <person name="Ruckert C."/>
        </authorList>
    </citation>
    <scope>NUCLEOTIDE SEQUENCE</scope>
    <source>
        <strain evidence="1">CGMCC 4.5737</strain>
    </source>
</reference>
<proteinExistence type="predicted"/>
<dbReference type="Pfam" id="PF10698">
    <property type="entry name" value="DUF2505"/>
    <property type="match status" value="1"/>
</dbReference>
<name>A0A8J3CHZ0_9PSEU</name>
<dbReference type="AlphaFoldDB" id="A0A8J3CHZ0"/>
<organism evidence="1 2">
    <name type="scientific">Longimycelium tulufanense</name>
    <dbReference type="NCBI Taxonomy" id="907463"/>
    <lineage>
        <taxon>Bacteria</taxon>
        <taxon>Bacillati</taxon>
        <taxon>Actinomycetota</taxon>
        <taxon>Actinomycetes</taxon>
        <taxon>Pseudonocardiales</taxon>
        <taxon>Pseudonocardiaceae</taxon>
        <taxon>Longimycelium</taxon>
    </lineage>
</organism>
<comment type="caution">
    <text evidence="1">The sequence shown here is derived from an EMBL/GenBank/DDBJ whole genome shotgun (WGS) entry which is preliminary data.</text>
</comment>
<sequence length="167" mass="17668">MATSTETAFDYPRPAAEVRAALVDEAYLRARLDELGGLDAELVVVEPSGDGGGKAVLRQGVPSDKLPSFVQAVVGGDLVIERTEVWQPTADGATATVHATVPRTPAVIDGTVVLTDHGEGCRARIRITATVKVPFVGGKVEAVVIDQVRTLLVAEHAFTVGWLDEQR</sequence>
<dbReference type="InterPro" id="IPR019639">
    <property type="entry name" value="DUF2505"/>
</dbReference>
<dbReference type="EMBL" id="BMMK01000024">
    <property type="protein sequence ID" value="GGM69597.1"/>
    <property type="molecule type" value="Genomic_DNA"/>
</dbReference>
<gene>
    <name evidence="1" type="ORF">GCM10012275_45060</name>
</gene>
<evidence type="ECO:0008006" key="3">
    <source>
        <dbReference type="Google" id="ProtNLM"/>
    </source>
</evidence>